<feature type="transmembrane region" description="Helical" evidence="1">
    <location>
        <begin position="207"/>
        <end position="229"/>
    </location>
</feature>
<comment type="caution">
    <text evidence="2">The sequence shown here is derived from an EMBL/GenBank/DDBJ whole genome shotgun (WGS) entry which is preliminary data.</text>
</comment>
<feature type="transmembrane region" description="Helical" evidence="1">
    <location>
        <begin position="168"/>
        <end position="187"/>
    </location>
</feature>
<keyword evidence="1" id="KW-1133">Transmembrane helix</keyword>
<protein>
    <submittedName>
        <fullName evidence="2">Uncharacterized protein</fullName>
    </submittedName>
</protein>
<gene>
    <name evidence="2" type="ORF">KE626_10715</name>
</gene>
<sequence>MKGFWSYFWIIYMLFFAIPFPMLLYYNTGYEENEPSQPWMALGLLALAIILWTILLTGWFKKWVLMIFLMRRNIFRLLEEGTPKDARVLSMKALSTAPNGSVATEISCSLKNFAGADITEQLSVKDTKPELRRYDIGKTVRLKIDEKLKAIPYLTIDGVQVTIKPFRLIMICVLWLLVAAAVVYYGIFSYTLENNGTGWRFLKFYHPLVLCPLILIGSRIGLGWLLGLFTGGSPETNLHFKYYGLRTDAKVLSAEQTGTYINEQPQVRFELQYQDDLGKTHVVSLKKIVSLMDLGTVKQAPMPVFYLKDKPEQVAFASDVEA</sequence>
<feature type="transmembrane region" description="Helical" evidence="1">
    <location>
        <begin position="7"/>
        <end position="26"/>
    </location>
</feature>
<evidence type="ECO:0000313" key="2">
    <source>
        <dbReference type="EMBL" id="MBS0027780.1"/>
    </source>
</evidence>
<keyword evidence="1" id="KW-0472">Membrane</keyword>
<proteinExistence type="predicted"/>
<keyword evidence="3" id="KW-1185">Reference proteome</keyword>
<accession>A0ABS5IY30</accession>
<organism evidence="2 3">
    <name type="scientific">Chitinophaga hostae</name>
    <dbReference type="NCBI Taxonomy" id="2831022"/>
    <lineage>
        <taxon>Bacteria</taxon>
        <taxon>Pseudomonadati</taxon>
        <taxon>Bacteroidota</taxon>
        <taxon>Chitinophagia</taxon>
        <taxon>Chitinophagales</taxon>
        <taxon>Chitinophagaceae</taxon>
        <taxon>Chitinophaga</taxon>
    </lineage>
</organism>
<feature type="transmembrane region" description="Helical" evidence="1">
    <location>
        <begin position="38"/>
        <end position="60"/>
    </location>
</feature>
<keyword evidence="1" id="KW-0812">Transmembrane</keyword>
<evidence type="ECO:0000256" key="1">
    <source>
        <dbReference type="SAM" id="Phobius"/>
    </source>
</evidence>
<name>A0ABS5IY30_9BACT</name>
<dbReference type="RefSeq" id="WP_211972894.1">
    <property type="nucleotide sequence ID" value="NZ_CBFHAM010000019.1"/>
</dbReference>
<evidence type="ECO:0000313" key="3">
    <source>
        <dbReference type="Proteomes" id="UP000676386"/>
    </source>
</evidence>
<dbReference type="EMBL" id="JAGTXB010000004">
    <property type="protein sequence ID" value="MBS0027780.1"/>
    <property type="molecule type" value="Genomic_DNA"/>
</dbReference>
<reference evidence="2 3" key="1">
    <citation type="submission" date="2021-04" db="EMBL/GenBank/DDBJ databases">
        <title>Chitinophaga sp. nov., isolated from the rhizosphere soil.</title>
        <authorList>
            <person name="He S."/>
        </authorList>
    </citation>
    <scope>NUCLEOTIDE SEQUENCE [LARGE SCALE GENOMIC DNA]</scope>
    <source>
        <strain evidence="2 3">2R12</strain>
    </source>
</reference>
<dbReference type="Proteomes" id="UP000676386">
    <property type="component" value="Unassembled WGS sequence"/>
</dbReference>